<evidence type="ECO:0000313" key="3">
    <source>
        <dbReference type="Proteomes" id="UP000499080"/>
    </source>
</evidence>
<dbReference type="PROSITE" id="PS50879">
    <property type="entry name" value="RNASE_H_1"/>
    <property type="match status" value="1"/>
</dbReference>
<reference evidence="2 3" key="1">
    <citation type="journal article" date="2019" name="Sci. Rep.">
        <title>Orb-weaving spider Araneus ventricosus genome elucidates the spidroin gene catalogue.</title>
        <authorList>
            <person name="Kono N."/>
            <person name="Nakamura H."/>
            <person name="Ohtoshi R."/>
            <person name="Moran D.A.P."/>
            <person name="Shinohara A."/>
            <person name="Yoshida Y."/>
            <person name="Fujiwara M."/>
            <person name="Mori M."/>
            <person name="Tomita M."/>
            <person name="Arakawa K."/>
        </authorList>
    </citation>
    <scope>NUCLEOTIDE SEQUENCE [LARGE SCALE GENOMIC DNA]</scope>
</reference>
<dbReference type="Pfam" id="PF00075">
    <property type="entry name" value="RNase_H"/>
    <property type="match status" value="1"/>
</dbReference>
<dbReference type="CDD" id="cd09276">
    <property type="entry name" value="Rnase_HI_RT_non_LTR"/>
    <property type="match status" value="1"/>
</dbReference>
<accession>A0A4Y2LB04</accession>
<evidence type="ECO:0000313" key="2">
    <source>
        <dbReference type="EMBL" id="GBN11420.1"/>
    </source>
</evidence>
<name>A0A4Y2LB04_ARAVE</name>
<dbReference type="GO" id="GO:0004523">
    <property type="term" value="F:RNA-DNA hybrid ribonuclease activity"/>
    <property type="evidence" value="ECO:0007669"/>
    <property type="project" value="InterPro"/>
</dbReference>
<gene>
    <name evidence="2" type="ORF">AVEN_88434_1</name>
</gene>
<comment type="caution">
    <text evidence="2">The sequence shown here is derived from an EMBL/GenBank/DDBJ whole genome shotgun (WGS) entry which is preliminary data.</text>
</comment>
<evidence type="ECO:0000259" key="1">
    <source>
        <dbReference type="PROSITE" id="PS50879"/>
    </source>
</evidence>
<feature type="domain" description="RNase H type-1" evidence="1">
    <location>
        <begin position="1"/>
        <end position="112"/>
    </location>
</feature>
<organism evidence="2 3">
    <name type="scientific">Araneus ventricosus</name>
    <name type="common">Orbweaver spider</name>
    <name type="synonym">Epeira ventricosa</name>
    <dbReference type="NCBI Taxonomy" id="182803"/>
    <lineage>
        <taxon>Eukaryota</taxon>
        <taxon>Metazoa</taxon>
        <taxon>Ecdysozoa</taxon>
        <taxon>Arthropoda</taxon>
        <taxon>Chelicerata</taxon>
        <taxon>Arachnida</taxon>
        <taxon>Araneae</taxon>
        <taxon>Araneomorphae</taxon>
        <taxon>Entelegynae</taxon>
        <taxon>Araneoidea</taxon>
        <taxon>Araneidae</taxon>
        <taxon>Araneus</taxon>
    </lineage>
</organism>
<dbReference type="InterPro" id="IPR036397">
    <property type="entry name" value="RNaseH_sf"/>
</dbReference>
<dbReference type="OrthoDB" id="2752996at2759"/>
<dbReference type="GO" id="GO:0003676">
    <property type="term" value="F:nucleic acid binding"/>
    <property type="evidence" value="ECO:0007669"/>
    <property type="project" value="InterPro"/>
</dbReference>
<dbReference type="EMBL" id="BGPR01005573">
    <property type="protein sequence ID" value="GBN11420.1"/>
    <property type="molecule type" value="Genomic_DNA"/>
</dbReference>
<protein>
    <recommendedName>
        <fullName evidence="1">RNase H type-1 domain-containing protein</fullName>
    </recommendedName>
</protein>
<proteinExistence type="predicted"/>
<sequence length="254" mass="29426">MVVFYHGVEIMHRDCRLADTATVFQAETKGLKMALEYIVDSKCWHKFHIFSDSRSVLQSLECSKNNSQSIVELKILFGTAVRNKWIRLHWVKAHVGVTGNESADEYAKLATTKAIAEFKCPKSKATITRNIRNELVNLWQNRWENSGNGRHTHKYLPIVGLKVKNFSLEIIQFLTAHGRFRAYFYRFNLSREYSCCCGGFGSTEHYITECPFTRTYWQKLRYDEDNPPSLLVHNSNLVLIQKIIETVDSIVPQI</sequence>
<dbReference type="Proteomes" id="UP000499080">
    <property type="component" value="Unassembled WGS sequence"/>
</dbReference>
<dbReference type="Gene3D" id="3.30.420.10">
    <property type="entry name" value="Ribonuclease H-like superfamily/Ribonuclease H"/>
    <property type="match status" value="1"/>
</dbReference>
<dbReference type="AlphaFoldDB" id="A0A4Y2LB04"/>
<keyword evidence="3" id="KW-1185">Reference proteome</keyword>
<dbReference type="InterPro" id="IPR012337">
    <property type="entry name" value="RNaseH-like_sf"/>
</dbReference>
<dbReference type="InterPro" id="IPR002156">
    <property type="entry name" value="RNaseH_domain"/>
</dbReference>
<dbReference type="SUPFAM" id="SSF53098">
    <property type="entry name" value="Ribonuclease H-like"/>
    <property type="match status" value="1"/>
</dbReference>